<dbReference type="GO" id="GO:0016787">
    <property type="term" value="F:hydrolase activity"/>
    <property type="evidence" value="ECO:0007669"/>
    <property type="project" value="UniProtKB-UniRule"/>
</dbReference>
<evidence type="ECO:0000256" key="4">
    <source>
        <dbReference type="ARBA" id="ARBA00022806"/>
    </source>
</evidence>
<protein>
    <recommendedName>
        <fullName evidence="9">DNA 3'-5' helicase</fullName>
        <ecNumber evidence="9">5.6.2.4</ecNumber>
    </recommendedName>
</protein>
<evidence type="ECO:0000256" key="1">
    <source>
        <dbReference type="ARBA" id="ARBA00009922"/>
    </source>
</evidence>
<evidence type="ECO:0000313" key="15">
    <source>
        <dbReference type="EMBL" id="RAM57967.1"/>
    </source>
</evidence>
<keyword evidence="5 11" id="KW-0067">ATP-binding</keyword>
<feature type="binding site" evidence="11">
    <location>
        <begin position="28"/>
        <end position="35"/>
    </location>
    <ligand>
        <name>ATP</name>
        <dbReference type="ChEBI" id="CHEBI:30616"/>
    </ligand>
</feature>
<dbReference type="GO" id="GO:0000725">
    <property type="term" value="P:recombinational repair"/>
    <property type="evidence" value="ECO:0007669"/>
    <property type="project" value="TreeGrafter"/>
</dbReference>
<evidence type="ECO:0000313" key="14">
    <source>
        <dbReference type="EMBL" id="KXT29382.1"/>
    </source>
</evidence>
<dbReference type="SUPFAM" id="SSF52540">
    <property type="entry name" value="P-loop containing nucleoside triphosphate hydrolases"/>
    <property type="match status" value="1"/>
</dbReference>
<evidence type="ECO:0000259" key="13">
    <source>
        <dbReference type="PROSITE" id="PS51217"/>
    </source>
</evidence>
<dbReference type="GO" id="GO:0005524">
    <property type="term" value="F:ATP binding"/>
    <property type="evidence" value="ECO:0007669"/>
    <property type="project" value="UniProtKB-UniRule"/>
</dbReference>
<evidence type="ECO:0000256" key="5">
    <source>
        <dbReference type="ARBA" id="ARBA00022840"/>
    </source>
</evidence>
<evidence type="ECO:0000313" key="16">
    <source>
        <dbReference type="Proteomes" id="UP000070069"/>
    </source>
</evidence>
<dbReference type="EMBL" id="LTBM01000001">
    <property type="protein sequence ID" value="KXT29382.1"/>
    <property type="molecule type" value="Genomic_DNA"/>
</dbReference>
<dbReference type="PANTHER" id="PTHR11070:SF2">
    <property type="entry name" value="ATP-DEPENDENT DNA HELICASE SRS2"/>
    <property type="match status" value="1"/>
</dbReference>
<evidence type="ECO:0000256" key="9">
    <source>
        <dbReference type="ARBA" id="ARBA00034808"/>
    </source>
</evidence>
<dbReference type="InterPro" id="IPR000212">
    <property type="entry name" value="DNA_helicase_UvrD/REP"/>
</dbReference>
<comment type="catalytic activity">
    <reaction evidence="8">
        <text>Couples ATP hydrolysis with the unwinding of duplex DNA by translocating in the 3'-5' direction.</text>
        <dbReference type="EC" id="5.6.2.4"/>
    </reaction>
</comment>
<keyword evidence="6" id="KW-0238">DNA-binding</keyword>
<dbReference type="PROSITE" id="PS51217">
    <property type="entry name" value="UVRD_HELICASE_CTER"/>
    <property type="match status" value="1"/>
</dbReference>
<comment type="caution">
    <text evidence="14">The sequence shown here is derived from an EMBL/GenBank/DDBJ whole genome shotgun (WGS) entry which is preliminary data.</text>
</comment>
<comment type="catalytic activity">
    <reaction evidence="10">
        <text>ATP + H2O = ADP + phosphate + H(+)</text>
        <dbReference type="Rhea" id="RHEA:13065"/>
        <dbReference type="ChEBI" id="CHEBI:15377"/>
        <dbReference type="ChEBI" id="CHEBI:15378"/>
        <dbReference type="ChEBI" id="CHEBI:30616"/>
        <dbReference type="ChEBI" id="CHEBI:43474"/>
        <dbReference type="ChEBI" id="CHEBI:456216"/>
        <dbReference type="EC" id="5.6.2.4"/>
    </reaction>
</comment>
<evidence type="ECO:0000313" key="17">
    <source>
        <dbReference type="Proteomes" id="UP000249343"/>
    </source>
</evidence>
<dbReference type="GO" id="GO:0003677">
    <property type="term" value="F:DNA binding"/>
    <property type="evidence" value="ECO:0007669"/>
    <property type="project" value="UniProtKB-KW"/>
</dbReference>
<reference evidence="15 17" key="1">
    <citation type="submission" date="2014-04" db="EMBL/GenBank/DDBJ databases">
        <title>Genome study of Napier grass stunt phytoplasma.</title>
        <authorList>
            <person name="Kawicha P."/>
            <person name="Dickinson M."/>
            <person name="Hodgetts J."/>
        </authorList>
    </citation>
    <scope>NUCLEOTIDE SEQUENCE [LARGE SCALE GENOMIC DNA]</scope>
    <source>
        <strain evidence="15 17">NGS-S10</strain>
    </source>
</reference>
<dbReference type="OrthoDB" id="9810135at2"/>
<sequence length="745" mass="88617">MFLKWIQNLNEEQKKIIQQDKKSIYVLAGAGTGKTKTLTAKIIFLLKKLKIRQENILAITFTNNAAQEMKERLYKILEEDFSNLNVETFHSLSNKILKKYEKKTNLDFNSYFSIINEQESKIIIKEQIKKLKLDKNFFSVNKIKNAISYYKTQLLRNQIFKKIGLLEKFNIEIEKKNLFNRTEFIRNFNYIQNIFVEYQNFLVKNNLFDFDDLVINSYKLLKENKYISDFYQSKFLYILIDEFQDIDIIQYQMMKILGKNSILFVVGDPNQNIYNFRGSDIICSNLFLQDFKASIYRLFKNYRSTEEILSKANLLIENNYKTEKIFKNQLKSVKGNGKNVFYKHFLNSYLESQFIIQEIQKLMKYDEYNYGDFAILYRLNDINKDIENHLIMKNIPYLIQGYISFYNKIEVKVFINYLNAILNPEKDFYLKKIINIPSRKIGLKTIEKLENISFQKKISLFKVIQTEVKQKTKIGKKVANFYKIFEQITKIFHNEDECDLTNVILIIDDIIGYSSAFKKQKLFQNLIDMKQEEIKKNIIRLQNIFTQYSFPDQKINFFEKINFLLSQINLSYTNNVLEKQNKVILSSIHKAKGLEFKIVFFIGLEEKVFLSNKENIFNYYNYSLLDKKEEERRLAYVAITRAQESLYITSVQNRFLFGQNISSKPICFIEEMKLESLPKNNSYFSNKKDKQKLDNIYHISENIEHKNFGIGKIISIYENIVIVSFLPPYGIKKILITHPAIKKIL</sequence>
<feature type="domain" description="UvrD-like helicase C-terminal" evidence="13">
    <location>
        <begin position="306"/>
        <end position="593"/>
    </location>
</feature>
<dbReference type="PANTHER" id="PTHR11070">
    <property type="entry name" value="UVRD / RECB / PCRA DNA HELICASE FAMILY MEMBER"/>
    <property type="match status" value="1"/>
</dbReference>
<keyword evidence="4 11" id="KW-0347">Helicase</keyword>
<dbReference type="Pfam" id="PF13361">
    <property type="entry name" value="UvrD_C"/>
    <property type="match status" value="1"/>
</dbReference>
<feature type="domain" description="UvrD-like helicase ATP-binding" evidence="12">
    <location>
        <begin position="7"/>
        <end position="305"/>
    </location>
</feature>
<comment type="similarity">
    <text evidence="1">Belongs to the helicase family. UvrD subfamily.</text>
</comment>
<evidence type="ECO:0000256" key="10">
    <source>
        <dbReference type="ARBA" id="ARBA00048988"/>
    </source>
</evidence>
<dbReference type="PATRIC" id="fig|203274.3.peg.26"/>
<dbReference type="Proteomes" id="UP000249343">
    <property type="component" value="Unassembled WGS sequence"/>
</dbReference>
<gene>
    <name evidence="14" type="ORF">AXA84_0026</name>
    <name evidence="15" type="ORF">DH96_00140</name>
</gene>
<dbReference type="Gene3D" id="1.10.10.160">
    <property type="match status" value="1"/>
</dbReference>
<evidence type="ECO:0000256" key="6">
    <source>
        <dbReference type="ARBA" id="ARBA00023125"/>
    </source>
</evidence>
<keyword evidence="2 11" id="KW-0547">Nucleotide-binding</keyword>
<dbReference type="RefSeq" id="WP_066539769.1">
    <property type="nucleotide sequence ID" value="NZ_JHUK01000001.1"/>
</dbReference>
<proteinExistence type="inferred from homology"/>
<dbReference type="PROSITE" id="PS51198">
    <property type="entry name" value="UVRD_HELICASE_ATP_BIND"/>
    <property type="match status" value="1"/>
</dbReference>
<dbReference type="InterPro" id="IPR014016">
    <property type="entry name" value="UvrD-like_ATP-bd"/>
</dbReference>
<dbReference type="InterPro" id="IPR027417">
    <property type="entry name" value="P-loop_NTPase"/>
</dbReference>
<keyword evidence="17" id="KW-1185">Reference proteome</keyword>
<dbReference type="Gene3D" id="3.40.50.300">
    <property type="entry name" value="P-loop containing nucleotide triphosphate hydrolases"/>
    <property type="match status" value="2"/>
</dbReference>
<name>A0A139JQZ1_9MOLU</name>
<dbReference type="Pfam" id="PF00580">
    <property type="entry name" value="UvrD-helicase"/>
    <property type="match status" value="1"/>
</dbReference>
<evidence type="ECO:0000256" key="8">
    <source>
        <dbReference type="ARBA" id="ARBA00034617"/>
    </source>
</evidence>
<evidence type="ECO:0000256" key="3">
    <source>
        <dbReference type="ARBA" id="ARBA00022801"/>
    </source>
</evidence>
<dbReference type="InterPro" id="IPR013986">
    <property type="entry name" value="DExx_box_DNA_helicase_dom_sf"/>
</dbReference>
<dbReference type="EC" id="5.6.2.4" evidence="9"/>
<evidence type="ECO:0000256" key="2">
    <source>
        <dbReference type="ARBA" id="ARBA00022741"/>
    </source>
</evidence>
<accession>A0A139JQZ1</accession>
<evidence type="ECO:0000259" key="12">
    <source>
        <dbReference type="PROSITE" id="PS51198"/>
    </source>
</evidence>
<dbReference type="AlphaFoldDB" id="A0A139JQZ1"/>
<evidence type="ECO:0000256" key="7">
    <source>
        <dbReference type="ARBA" id="ARBA00023235"/>
    </source>
</evidence>
<dbReference type="InterPro" id="IPR014017">
    <property type="entry name" value="DNA_helicase_UvrD-like_C"/>
</dbReference>
<organism evidence="14 16">
    <name type="scientific">Candidatus Phytoplasma oryzae</name>
    <dbReference type="NCBI Taxonomy" id="203274"/>
    <lineage>
        <taxon>Bacteria</taxon>
        <taxon>Bacillati</taxon>
        <taxon>Mycoplasmatota</taxon>
        <taxon>Mollicutes</taxon>
        <taxon>Acholeplasmatales</taxon>
        <taxon>Acholeplasmataceae</taxon>
        <taxon>Candidatus Phytoplasma</taxon>
        <taxon>16SrXI (Rice yellow dwarf group)</taxon>
    </lineage>
</organism>
<dbReference type="Proteomes" id="UP000070069">
    <property type="component" value="Unassembled WGS sequence"/>
</dbReference>
<keyword evidence="3 11" id="KW-0378">Hydrolase</keyword>
<evidence type="ECO:0000256" key="11">
    <source>
        <dbReference type="PROSITE-ProRule" id="PRU00560"/>
    </source>
</evidence>
<dbReference type="CDD" id="cd17932">
    <property type="entry name" value="DEXQc_UvrD"/>
    <property type="match status" value="1"/>
</dbReference>
<reference evidence="14 16" key="2">
    <citation type="submission" date="2016-02" db="EMBL/GenBank/DDBJ databases">
        <title>A draft genome sequence of Candidatus Phytoplasma oryzae strain Mbita1, the causative agent of Napier Grass stunt disease in Kenya.</title>
        <authorList>
            <person name="Fischer A."/>
            <person name="Santa-Cruz I."/>
            <person name="Wambua L."/>
            <person name="Olds C."/>
            <person name="Midega C."/>
            <person name="Dickinson M."/>
            <person name="Kawicha P."/>
            <person name="Khan Z."/>
            <person name="Masiga D."/>
            <person name="Jores J."/>
            <person name="Bernd S."/>
        </authorList>
    </citation>
    <scope>NUCLEOTIDE SEQUENCE [LARGE SCALE GENOMIC DNA]</scope>
    <source>
        <strain evidence="14">Mbita1</strain>
    </source>
</reference>
<dbReference type="Gene3D" id="1.10.486.10">
    <property type="entry name" value="PCRA, domain 4"/>
    <property type="match status" value="1"/>
</dbReference>
<dbReference type="EMBL" id="JHUK01000001">
    <property type="protein sequence ID" value="RAM57967.1"/>
    <property type="molecule type" value="Genomic_DNA"/>
</dbReference>
<dbReference type="GO" id="GO:0043138">
    <property type="term" value="F:3'-5' DNA helicase activity"/>
    <property type="evidence" value="ECO:0007669"/>
    <property type="project" value="UniProtKB-EC"/>
</dbReference>
<keyword evidence="7" id="KW-0413">Isomerase</keyword>